<dbReference type="GO" id="GO:0000271">
    <property type="term" value="P:polysaccharide biosynthetic process"/>
    <property type="evidence" value="ECO:0007669"/>
    <property type="project" value="TreeGrafter"/>
</dbReference>
<name>A0A1I6EJF0_9RHOB</name>
<dbReference type="GO" id="GO:0016787">
    <property type="term" value="F:hydrolase activity"/>
    <property type="evidence" value="ECO:0007669"/>
    <property type="project" value="UniProtKB-KW"/>
</dbReference>
<accession>A0A1I6EJF0</accession>
<feature type="transmembrane region" description="Helical" evidence="1">
    <location>
        <begin position="135"/>
        <end position="152"/>
    </location>
</feature>
<feature type="transmembrane region" description="Helical" evidence="1">
    <location>
        <begin position="85"/>
        <end position="104"/>
    </location>
</feature>
<dbReference type="InterPro" id="IPR050879">
    <property type="entry name" value="Acyltransferase_3"/>
</dbReference>
<reference evidence="3 4" key="1">
    <citation type="submission" date="2016-10" db="EMBL/GenBank/DDBJ databases">
        <authorList>
            <person name="de Groot N.N."/>
        </authorList>
    </citation>
    <scope>NUCLEOTIDE SEQUENCE [LARGE SCALE GENOMIC DNA]</scope>
    <source>
        <strain evidence="4">KMM 9023,NRIC 0796,JCM 17311,KCTC 23692</strain>
    </source>
</reference>
<sequence length="343" mass="38099">MERALPADLRTLTSFRFFAAFWVFLFHLRSRIEYDQNWFWSVIENGARGVDFFFVLSGFVIFHVYEPKISDGTFSFRRYVVKRFARIYPLHAVMLLVFVALSILRGSGADGIFASVLLFHAWGVTDGLVLNGPSWTLSAEMFAYLLFGVLVNRSPGTSAIVAALCVSAIAAHFIALGVGKSAFIHLTWDYGIVRIVPSFILGMLLRRLTPIVPAAFAAIMGFAGIVALLILASAPAGYEVFLPFSLLIISGAKLSDRRNLPTNSKLFVYLGEISYSTYMIHIFVIAVWFDYLPKLGIAPLPWPAICVMVLACSVASYHVIELPARRWINGLGRNRSVNLGLTQ</sequence>
<dbReference type="OrthoDB" id="9796461at2"/>
<feature type="domain" description="Acyltransferase 3" evidence="2">
    <location>
        <begin position="15"/>
        <end position="317"/>
    </location>
</feature>
<feature type="transmembrane region" description="Helical" evidence="1">
    <location>
        <begin position="236"/>
        <end position="254"/>
    </location>
</feature>
<evidence type="ECO:0000313" key="3">
    <source>
        <dbReference type="EMBL" id="SFR17815.1"/>
    </source>
</evidence>
<feature type="transmembrane region" description="Helical" evidence="1">
    <location>
        <begin position="159"/>
        <end position="176"/>
    </location>
</feature>
<evidence type="ECO:0000259" key="2">
    <source>
        <dbReference type="Pfam" id="PF01757"/>
    </source>
</evidence>
<keyword evidence="3" id="KW-0808">Transferase</keyword>
<dbReference type="EMBL" id="FOYI01000013">
    <property type="protein sequence ID" value="SFR17815.1"/>
    <property type="molecule type" value="Genomic_DNA"/>
</dbReference>
<dbReference type="PANTHER" id="PTHR23028">
    <property type="entry name" value="ACETYLTRANSFERASE"/>
    <property type="match status" value="1"/>
</dbReference>
<dbReference type="PANTHER" id="PTHR23028:SF53">
    <property type="entry name" value="ACYL_TRANSF_3 DOMAIN-CONTAINING PROTEIN"/>
    <property type="match status" value="1"/>
</dbReference>
<dbReference type="GO" id="GO:0016747">
    <property type="term" value="F:acyltransferase activity, transferring groups other than amino-acyl groups"/>
    <property type="evidence" value="ECO:0007669"/>
    <property type="project" value="InterPro"/>
</dbReference>
<dbReference type="InterPro" id="IPR002656">
    <property type="entry name" value="Acyl_transf_3_dom"/>
</dbReference>
<feature type="transmembrane region" description="Helical" evidence="1">
    <location>
        <begin position="49"/>
        <end position="65"/>
    </location>
</feature>
<keyword evidence="3" id="KW-0012">Acyltransferase</keyword>
<feature type="transmembrane region" description="Helical" evidence="1">
    <location>
        <begin position="301"/>
        <end position="320"/>
    </location>
</feature>
<evidence type="ECO:0000313" key="4">
    <source>
        <dbReference type="Proteomes" id="UP000199302"/>
    </source>
</evidence>
<feature type="transmembrane region" description="Helical" evidence="1">
    <location>
        <begin position="12"/>
        <end position="28"/>
    </location>
</feature>
<dbReference type="Proteomes" id="UP000199302">
    <property type="component" value="Unassembled WGS sequence"/>
</dbReference>
<gene>
    <name evidence="3" type="ORF">SAMN04515673_1132</name>
</gene>
<dbReference type="STRING" id="871652.SAMN04515673_1132"/>
<dbReference type="Pfam" id="PF01757">
    <property type="entry name" value="Acyl_transf_3"/>
    <property type="match status" value="1"/>
</dbReference>
<feature type="transmembrane region" description="Helical" evidence="1">
    <location>
        <begin position="211"/>
        <end position="230"/>
    </location>
</feature>
<feature type="transmembrane region" description="Helical" evidence="1">
    <location>
        <begin position="182"/>
        <end position="204"/>
    </location>
</feature>
<organism evidence="3 4">
    <name type="scientific">Poseidonocella sedimentorum</name>
    <dbReference type="NCBI Taxonomy" id="871652"/>
    <lineage>
        <taxon>Bacteria</taxon>
        <taxon>Pseudomonadati</taxon>
        <taxon>Pseudomonadota</taxon>
        <taxon>Alphaproteobacteria</taxon>
        <taxon>Rhodobacterales</taxon>
        <taxon>Roseobacteraceae</taxon>
        <taxon>Poseidonocella</taxon>
    </lineage>
</organism>
<keyword evidence="4" id="KW-1185">Reference proteome</keyword>
<keyword evidence="1" id="KW-1133">Transmembrane helix</keyword>
<feature type="transmembrane region" description="Helical" evidence="1">
    <location>
        <begin position="266"/>
        <end position="289"/>
    </location>
</feature>
<keyword evidence="1" id="KW-0812">Transmembrane</keyword>
<proteinExistence type="predicted"/>
<evidence type="ECO:0000256" key="1">
    <source>
        <dbReference type="SAM" id="Phobius"/>
    </source>
</evidence>
<protein>
    <submittedName>
        <fullName evidence="3">Peptidoglycan/LPS O-acetylase OafA/YrhL, contains acyltransferase and SGNH-hydrolase domains</fullName>
    </submittedName>
</protein>
<keyword evidence="3" id="KW-0378">Hydrolase</keyword>
<dbReference type="AlphaFoldDB" id="A0A1I6EJF0"/>
<dbReference type="RefSeq" id="WP_092082080.1">
    <property type="nucleotide sequence ID" value="NZ_FOYI01000013.1"/>
</dbReference>
<dbReference type="GO" id="GO:0016020">
    <property type="term" value="C:membrane"/>
    <property type="evidence" value="ECO:0007669"/>
    <property type="project" value="TreeGrafter"/>
</dbReference>
<keyword evidence="1" id="KW-0472">Membrane</keyword>